<dbReference type="Gene3D" id="3.40.640.10">
    <property type="entry name" value="Type I PLP-dependent aspartate aminotransferase-like (Major domain)"/>
    <property type="match status" value="1"/>
</dbReference>
<dbReference type="InterPro" id="IPR050477">
    <property type="entry name" value="GrpII_AminoAcid_Decarb"/>
</dbReference>
<organism evidence="5 6">
    <name type="scientific">Tegillarca granosa</name>
    <name type="common">Malaysian cockle</name>
    <name type="synonym">Anadara granosa</name>
    <dbReference type="NCBI Taxonomy" id="220873"/>
    <lineage>
        <taxon>Eukaryota</taxon>
        <taxon>Metazoa</taxon>
        <taxon>Spiralia</taxon>
        <taxon>Lophotrochozoa</taxon>
        <taxon>Mollusca</taxon>
        <taxon>Bivalvia</taxon>
        <taxon>Autobranchia</taxon>
        <taxon>Pteriomorphia</taxon>
        <taxon>Arcoida</taxon>
        <taxon>Arcoidea</taxon>
        <taxon>Arcidae</taxon>
        <taxon>Tegillarca</taxon>
    </lineage>
</organism>
<dbReference type="InterPro" id="IPR015424">
    <property type="entry name" value="PyrdxlP-dep_Trfase"/>
</dbReference>
<comment type="caution">
    <text evidence="5">The sequence shown here is derived from an EMBL/GenBank/DDBJ whole genome shotgun (WGS) entry which is preliminary data.</text>
</comment>
<sequence length="484" mass="54106">MFGWIEHLVFTFVVAIVTSIYFRKGKDELLRMLVIVLKQLPGVEAMISSYLQREVSSFIQTTSLASKQSNKESLKIVIPKRGISNEELKDKINTMLKSETKNEEGRIFAYTYTLEDDHFEMQKDVFKTFEEKAGYSMEHDQVVSECFQAFMHENALNPMVYPSLRKMETEIVKMTGAMLNGDSDVVGFLTSGGTESNLMAVKAYRDRAKKLYPQITEPEIVAPITIHPTIDKAAHYFGLKAITPNTVLLAASAPQFCHGILDPIGQISQIALRKGLPFHVDACFGGFMVEKLGYEVPPFDFRNPGVTSMSADIHKYGYSAKGASVILYKNSEYRKYQIYTYSEWPGGGNIGAAWAAMQFLGEEGYMKKAQELMDTTKKLIEGITKIPGIKILGNPCMTAFAIGSNDPDVDIQVLADLMDKKGWKMERNIKPDSIHCSILPHHIPYGNKSLSGKGTAGVYGMVSTVPDKSIINDFLVEFFSEVYK</sequence>
<keyword evidence="2" id="KW-0663">Pyridoxal phosphate</keyword>
<dbReference type="Gene3D" id="3.90.1150.10">
    <property type="entry name" value="Aspartate Aminotransferase, domain 1"/>
    <property type="match status" value="1"/>
</dbReference>
<feature type="transmembrane region" description="Helical" evidence="4">
    <location>
        <begin position="6"/>
        <end position="22"/>
    </location>
</feature>
<gene>
    <name evidence="5" type="ORF">KUTeg_000047</name>
</gene>
<evidence type="ECO:0008006" key="7">
    <source>
        <dbReference type="Google" id="ProtNLM"/>
    </source>
</evidence>
<evidence type="ECO:0000313" key="6">
    <source>
        <dbReference type="Proteomes" id="UP001217089"/>
    </source>
</evidence>
<keyword evidence="4" id="KW-1133">Transmembrane helix</keyword>
<name>A0ABQ9FZS0_TEGGR</name>
<evidence type="ECO:0000256" key="3">
    <source>
        <dbReference type="ARBA" id="ARBA00023239"/>
    </source>
</evidence>
<proteinExistence type="predicted"/>
<evidence type="ECO:0000256" key="4">
    <source>
        <dbReference type="SAM" id="Phobius"/>
    </source>
</evidence>
<protein>
    <recommendedName>
        <fullName evidence="7">Sphingosine-1-phosphate lyase</fullName>
    </recommendedName>
</protein>
<dbReference type="EMBL" id="JARBDR010000016">
    <property type="protein sequence ID" value="KAJ8322397.1"/>
    <property type="molecule type" value="Genomic_DNA"/>
</dbReference>
<dbReference type="SUPFAM" id="SSF53383">
    <property type="entry name" value="PLP-dependent transferases"/>
    <property type="match status" value="1"/>
</dbReference>
<keyword evidence="3" id="KW-0456">Lyase</keyword>
<keyword evidence="4" id="KW-0812">Transmembrane</keyword>
<dbReference type="InterPro" id="IPR015422">
    <property type="entry name" value="PyrdxlP-dep_Trfase_small"/>
</dbReference>
<dbReference type="PANTHER" id="PTHR42735:SF9">
    <property type="entry name" value="SPHINGOSINE-1-PHOSPHATE LYASE"/>
    <property type="match status" value="1"/>
</dbReference>
<reference evidence="5 6" key="1">
    <citation type="submission" date="2022-12" db="EMBL/GenBank/DDBJ databases">
        <title>Chromosome-level genome of Tegillarca granosa.</title>
        <authorList>
            <person name="Kim J."/>
        </authorList>
    </citation>
    <scope>NUCLEOTIDE SEQUENCE [LARGE SCALE GENOMIC DNA]</scope>
    <source>
        <strain evidence="5">Teg-2019</strain>
        <tissue evidence="5">Adductor muscle</tissue>
    </source>
</reference>
<evidence type="ECO:0000313" key="5">
    <source>
        <dbReference type="EMBL" id="KAJ8322397.1"/>
    </source>
</evidence>
<evidence type="ECO:0000256" key="2">
    <source>
        <dbReference type="ARBA" id="ARBA00022898"/>
    </source>
</evidence>
<dbReference type="InterPro" id="IPR015421">
    <property type="entry name" value="PyrdxlP-dep_Trfase_major"/>
</dbReference>
<keyword evidence="4" id="KW-0472">Membrane</keyword>
<keyword evidence="6" id="KW-1185">Reference proteome</keyword>
<dbReference type="PANTHER" id="PTHR42735">
    <property type="match status" value="1"/>
</dbReference>
<comment type="cofactor">
    <cofactor evidence="1">
        <name>pyridoxal 5'-phosphate</name>
        <dbReference type="ChEBI" id="CHEBI:597326"/>
    </cofactor>
</comment>
<dbReference type="Gene3D" id="6.10.140.2150">
    <property type="match status" value="1"/>
</dbReference>
<accession>A0ABQ9FZS0</accession>
<evidence type="ECO:0000256" key="1">
    <source>
        <dbReference type="ARBA" id="ARBA00001933"/>
    </source>
</evidence>
<dbReference type="Proteomes" id="UP001217089">
    <property type="component" value="Unassembled WGS sequence"/>
</dbReference>